<dbReference type="Pfam" id="PF00528">
    <property type="entry name" value="BPD_transp_1"/>
    <property type="match status" value="1"/>
</dbReference>
<evidence type="ECO:0000256" key="5">
    <source>
        <dbReference type="ARBA" id="ARBA00022692"/>
    </source>
</evidence>
<dbReference type="PROSITE" id="PS50928">
    <property type="entry name" value="ABC_TM1"/>
    <property type="match status" value="1"/>
</dbReference>
<dbReference type="EMBL" id="JACICD010000010">
    <property type="protein sequence ID" value="MBB3773411.1"/>
    <property type="molecule type" value="Genomic_DNA"/>
</dbReference>
<organism evidence="10 11">
    <name type="scientific">Ancylobacter tetraedralis</name>
    <dbReference type="NCBI Taxonomy" id="217068"/>
    <lineage>
        <taxon>Bacteria</taxon>
        <taxon>Pseudomonadati</taxon>
        <taxon>Pseudomonadota</taxon>
        <taxon>Alphaproteobacteria</taxon>
        <taxon>Hyphomicrobiales</taxon>
        <taxon>Xanthobacteraceae</taxon>
        <taxon>Ancylobacter</taxon>
    </lineage>
</organism>
<dbReference type="GO" id="GO:0055085">
    <property type="term" value="P:transmembrane transport"/>
    <property type="evidence" value="ECO:0007669"/>
    <property type="project" value="InterPro"/>
</dbReference>
<feature type="transmembrane region" description="Helical" evidence="8">
    <location>
        <begin position="175"/>
        <end position="194"/>
    </location>
</feature>
<gene>
    <name evidence="10" type="ORF">FHS55_004046</name>
</gene>
<keyword evidence="4" id="KW-1003">Cell membrane</keyword>
<dbReference type="RefSeq" id="WP_183191549.1">
    <property type="nucleotide sequence ID" value="NZ_JACICD010000010.1"/>
</dbReference>
<feature type="transmembrane region" description="Helical" evidence="8">
    <location>
        <begin position="12"/>
        <end position="31"/>
    </location>
</feature>
<protein>
    <submittedName>
        <fullName evidence="10">Spermidine/putrescine transport system permease protein</fullName>
    </submittedName>
</protein>
<dbReference type="InterPro" id="IPR051789">
    <property type="entry name" value="Bact_Polyamine_Transport"/>
</dbReference>
<keyword evidence="5 8" id="KW-0812">Transmembrane</keyword>
<feature type="transmembrane region" description="Helical" evidence="8">
    <location>
        <begin position="65"/>
        <end position="86"/>
    </location>
</feature>
<proteinExistence type="inferred from homology"/>
<feature type="transmembrane region" description="Helical" evidence="8">
    <location>
        <begin position="98"/>
        <end position="121"/>
    </location>
</feature>
<dbReference type="Proteomes" id="UP000533469">
    <property type="component" value="Unassembled WGS sequence"/>
</dbReference>
<accession>A0A839ZEZ9</accession>
<keyword evidence="7 8" id="KW-0472">Membrane</keyword>
<feature type="transmembrane region" description="Helical" evidence="8">
    <location>
        <begin position="231"/>
        <end position="252"/>
    </location>
</feature>
<sequence>MRRNSLPLTLHLLLTFLFLYGPIVVLVVLSFNASGLPTVWGGFSLKWYATLFANKKMLYPTLNTVVVATVATLVATVFGTLLAMGIERMRPSAKIDAILFMPMIIPDIVFAVALLGFYTAIKFTLGLHSIIIAHIVFCIAFVCAVVRTRLNGFDHALVEASIDLGASRLTTFRRVTLPIIAPGVVAGAMISFTLSFDEFVIAFFTAGPSSSSQTLPMLIYSMIRFGVTPEINALGTCIIGFSFLLVLLAQRFNRQGTN</sequence>
<evidence type="ECO:0000259" key="9">
    <source>
        <dbReference type="PROSITE" id="PS50928"/>
    </source>
</evidence>
<keyword evidence="3 8" id="KW-0813">Transport</keyword>
<comment type="similarity">
    <text evidence="2">Belongs to the binding-protein-dependent transport system permease family. CysTW subfamily.</text>
</comment>
<keyword evidence="11" id="KW-1185">Reference proteome</keyword>
<comment type="subcellular location">
    <subcellularLocation>
        <location evidence="1 8">Cell membrane</location>
        <topology evidence="1 8">Multi-pass membrane protein</topology>
    </subcellularLocation>
</comment>
<evidence type="ECO:0000256" key="7">
    <source>
        <dbReference type="ARBA" id="ARBA00023136"/>
    </source>
</evidence>
<dbReference type="GO" id="GO:0005886">
    <property type="term" value="C:plasma membrane"/>
    <property type="evidence" value="ECO:0007669"/>
    <property type="project" value="UniProtKB-SubCell"/>
</dbReference>
<dbReference type="InterPro" id="IPR035906">
    <property type="entry name" value="MetI-like_sf"/>
</dbReference>
<comment type="caution">
    <text evidence="10">The sequence shown here is derived from an EMBL/GenBank/DDBJ whole genome shotgun (WGS) entry which is preliminary data.</text>
</comment>
<evidence type="ECO:0000256" key="6">
    <source>
        <dbReference type="ARBA" id="ARBA00022989"/>
    </source>
</evidence>
<dbReference type="AlphaFoldDB" id="A0A839ZEZ9"/>
<evidence type="ECO:0000313" key="11">
    <source>
        <dbReference type="Proteomes" id="UP000533469"/>
    </source>
</evidence>
<feature type="transmembrane region" description="Helical" evidence="8">
    <location>
        <begin position="127"/>
        <end position="146"/>
    </location>
</feature>
<evidence type="ECO:0000256" key="8">
    <source>
        <dbReference type="RuleBase" id="RU363032"/>
    </source>
</evidence>
<keyword evidence="6 8" id="KW-1133">Transmembrane helix</keyword>
<evidence type="ECO:0000256" key="3">
    <source>
        <dbReference type="ARBA" id="ARBA00022448"/>
    </source>
</evidence>
<dbReference type="CDD" id="cd06261">
    <property type="entry name" value="TM_PBP2"/>
    <property type="match status" value="1"/>
</dbReference>
<name>A0A839ZEZ9_9HYPH</name>
<reference evidence="10 11" key="1">
    <citation type="submission" date="2020-08" db="EMBL/GenBank/DDBJ databases">
        <title>Genomic Encyclopedia of Type Strains, Phase IV (KMG-IV): sequencing the most valuable type-strain genomes for metagenomic binning, comparative biology and taxonomic classification.</title>
        <authorList>
            <person name="Goeker M."/>
        </authorList>
    </citation>
    <scope>NUCLEOTIDE SEQUENCE [LARGE SCALE GENOMIC DNA]</scope>
    <source>
        <strain evidence="10 11">DSM 5895</strain>
    </source>
</reference>
<dbReference type="InterPro" id="IPR000515">
    <property type="entry name" value="MetI-like"/>
</dbReference>
<evidence type="ECO:0000313" key="10">
    <source>
        <dbReference type="EMBL" id="MBB3773411.1"/>
    </source>
</evidence>
<dbReference type="Gene3D" id="1.10.3720.10">
    <property type="entry name" value="MetI-like"/>
    <property type="match status" value="1"/>
</dbReference>
<evidence type="ECO:0000256" key="4">
    <source>
        <dbReference type="ARBA" id="ARBA00022475"/>
    </source>
</evidence>
<evidence type="ECO:0000256" key="2">
    <source>
        <dbReference type="ARBA" id="ARBA00007069"/>
    </source>
</evidence>
<dbReference type="SUPFAM" id="SSF161098">
    <property type="entry name" value="MetI-like"/>
    <property type="match status" value="1"/>
</dbReference>
<evidence type="ECO:0000256" key="1">
    <source>
        <dbReference type="ARBA" id="ARBA00004651"/>
    </source>
</evidence>
<dbReference type="PANTHER" id="PTHR43848">
    <property type="entry name" value="PUTRESCINE TRANSPORT SYSTEM PERMEASE PROTEIN POTI"/>
    <property type="match status" value="1"/>
</dbReference>
<dbReference type="PANTHER" id="PTHR43848:SF2">
    <property type="entry name" value="PUTRESCINE TRANSPORT SYSTEM PERMEASE PROTEIN POTI"/>
    <property type="match status" value="1"/>
</dbReference>
<feature type="domain" description="ABC transmembrane type-1" evidence="9">
    <location>
        <begin position="61"/>
        <end position="249"/>
    </location>
</feature>